<keyword evidence="2" id="KW-0378">Hydrolase</keyword>
<dbReference type="PANTHER" id="PTHR30023:SF0">
    <property type="entry name" value="PENICILLIN-SENSITIVE CARBOXYPEPTIDASE A"/>
    <property type="match status" value="1"/>
</dbReference>
<proteinExistence type="inferred from homology"/>
<dbReference type="InterPro" id="IPR012338">
    <property type="entry name" value="Beta-lactam/transpept-like"/>
</dbReference>
<dbReference type="Pfam" id="PF02113">
    <property type="entry name" value="Peptidase_S13"/>
    <property type="match status" value="1"/>
</dbReference>
<dbReference type="RefSeq" id="WP_246118048.1">
    <property type="nucleotide sequence ID" value="NZ_BJXW01000009.1"/>
</dbReference>
<keyword evidence="3" id="KW-0121">Carboxypeptidase</keyword>
<dbReference type="GO" id="GO:0004185">
    <property type="term" value="F:serine-type carboxypeptidase activity"/>
    <property type="evidence" value="ECO:0007669"/>
    <property type="project" value="InterPro"/>
</dbReference>
<evidence type="ECO:0000313" key="4">
    <source>
        <dbReference type="Proteomes" id="UP000321491"/>
    </source>
</evidence>
<comment type="caution">
    <text evidence="3">The sequence shown here is derived from an EMBL/GenBank/DDBJ whole genome shotgun (WGS) entry which is preliminary data.</text>
</comment>
<accession>A0A511UXV3</accession>
<name>A0A511UXV3_9BACI</name>
<dbReference type="GO" id="GO:0000270">
    <property type="term" value="P:peptidoglycan metabolic process"/>
    <property type="evidence" value="ECO:0007669"/>
    <property type="project" value="TreeGrafter"/>
</dbReference>
<dbReference type="SUPFAM" id="SSF56601">
    <property type="entry name" value="beta-lactamase/transpeptidase-like"/>
    <property type="match status" value="1"/>
</dbReference>
<protein>
    <submittedName>
        <fullName evidence="3">D-alanyl-D-alanine carboxypeptidase DacC</fullName>
    </submittedName>
</protein>
<dbReference type="Gene3D" id="3.50.80.20">
    <property type="entry name" value="D-Ala-D-Ala carboxypeptidase C, peptidase S13"/>
    <property type="match status" value="1"/>
</dbReference>
<sequence>MTNKTVNVSKEKMEKLIEELEHYLETEEKMSGALAGISIALGQTGEILYEHMGNIRLQPASNMKLLTAASALEVLGEDYVFKTKMLTDGDVHHDTLYGNIYLQGQGDPTILPTDLDQFVLQLKDKGIKKIFGHIIADDTWYDEIRLSTDMIWSDEQWYYGSQISALTVSPTADYDTGSVKLTIKAGECIGDRPFLTLYPHTNYVKVINQAVTTDETVEEDDLIIERKHGSNTIIIKGKVYIDSEPRHEWIAVWEPSYYTLKLFQETLFKHGIKWTGQMRRDKTPETAQLLYQKLSPPLKKLLIPFMKLSNNGLGEMFVKEMGKVVHHHGSWEKGLEVLKREVQLLGVNTNTCIIKDGSGISHITSIPANELIHLLFNVQSKPWFTTFLESLPVSGKRDRMEVGTLIDRNFSAQIIAKTGTLNCVSSLSGYLPVNNNLYLFSILLNNLLDEEDGKRVEEDILNILIRHLKNIDI</sequence>
<dbReference type="NCBIfam" id="TIGR00666">
    <property type="entry name" value="PBP4"/>
    <property type="match status" value="1"/>
</dbReference>
<dbReference type="PANTHER" id="PTHR30023">
    <property type="entry name" value="D-ALANYL-D-ALANINE CARBOXYPEPTIDASE"/>
    <property type="match status" value="1"/>
</dbReference>
<organism evidence="3 4">
    <name type="scientific">Cerasibacillus quisquiliarum</name>
    <dbReference type="NCBI Taxonomy" id="227865"/>
    <lineage>
        <taxon>Bacteria</taxon>
        <taxon>Bacillati</taxon>
        <taxon>Bacillota</taxon>
        <taxon>Bacilli</taxon>
        <taxon>Bacillales</taxon>
        <taxon>Bacillaceae</taxon>
        <taxon>Cerasibacillus</taxon>
    </lineage>
</organism>
<dbReference type="GO" id="GO:0006508">
    <property type="term" value="P:proteolysis"/>
    <property type="evidence" value="ECO:0007669"/>
    <property type="project" value="InterPro"/>
</dbReference>
<gene>
    <name evidence="3" type="primary">dacC_1</name>
    <name evidence="3" type="ORF">CQU01_08490</name>
</gene>
<reference evidence="3 4" key="1">
    <citation type="submission" date="2019-07" db="EMBL/GenBank/DDBJ databases">
        <title>Whole genome shotgun sequence of Cerasibacillus quisquiliarum NBRC 102429.</title>
        <authorList>
            <person name="Hosoyama A."/>
            <person name="Uohara A."/>
            <person name="Ohji S."/>
            <person name="Ichikawa N."/>
        </authorList>
    </citation>
    <scope>NUCLEOTIDE SEQUENCE [LARGE SCALE GENOMIC DNA]</scope>
    <source>
        <strain evidence="3 4">NBRC 102429</strain>
    </source>
</reference>
<comment type="similarity">
    <text evidence="1">Belongs to the peptidase S13 family.</text>
</comment>
<dbReference type="PRINTS" id="PR00922">
    <property type="entry name" value="DADACBPTASE3"/>
</dbReference>
<evidence type="ECO:0000313" key="3">
    <source>
        <dbReference type="EMBL" id="GEN30611.1"/>
    </source>
</evidence>
<dbReference type="Proteomes" id="UP000321491">
    <property type="component" value="Unassembled WGS sequence"/>
</dbReference>
<evidence type="ECO:0000256" key="1">
    <source>
        <dbReference type="ARBA" id="ARBA00006096"/>
    </source>
</evidence>
<dbReference type="Gene3D" id="3.40.710.10">
    <property type="entry name" value="DD-peptidase/beta-lactamase superfamily"/>
    <property type="match status" value="2"/>
</dbReference>
<keyword evidence="4" id="KW-1185">Reference proteome</keyword>
<dbReference type="EMBL" id="BJXW01000009">
    <property type="protein sequence ID" value="GEN30611.1"/>
    <property type="molecule type" value="Genomic_DNA"/>
</dbReference>
<keyword evidence="3" id="KW-0645">Protease</keyword>
<dbReference type="InterPro" id="IPR000667">
    <property type="entry name" value="Peptidase_S13"/>
</dbReference>
<evidence type="ECO:0000256" key="2">
    <source>
        <dbReference type="ARBA" id="ARBA00022801"/>
    </source>
</evidence>
<dbReference type="AlphaFoldDB" id="A0A511UXV3"/>